<comment type="caution">
    <text evidence="2">The sequence shown here is derived from an EMBL/GenBank/DDBJ whole genome shotgun (WGS) entry which is preliminary data.</text>
</comment>
<sequence length="130" mass="14152">MLLGPTESWSMEGASGSSWSRGRTWLLPETRVLNQERAGKEFIWRCIESEASRTSKEILGGDHQRDKAGAQGQIHAGGGDYEVMEQIMRGPGGNPDRLLPTQPALCSFPSPSLSDAPPTTYIGSSIYPFI</sequence>
<evidence type="ECO:0000256" key="1">
    <source>
        <dbReference type="SAM" id="MobiDB-lite"/>
    </source>
</evidence>
<feature type="region of interest" description="Disordered" evidence="1">
    <location>
        <begin position="55"/>
        <end position="76"/>
    </location>
</feature>
<evidence type="ECO:0000313" key="3">
    <source>
        <dbReference type="Proteomes" id="UP000527355"/>
    </source>
</evidence>
<gene>
    <name evidence="2" type="ORF">mMyoMyo1_011448</name>
</gene>
<feature type="region of interest" description="Disordered" evidence="1">
    <location>
        <begin position="1"/>
        <end position="20"/>
    </location>
</feature>
<protein>
    <submittedName>
        <fullName evidence="2">Uncharacterized protein</fullName>
    </submittedName>
</protein>
<organism evidence="2 3">
    <name type="scientific">Myotis myotis</name>
    <name type="common">Greater mouse-eared bat</name>
    <name type="synonym">Vespertilio myotis</name>
    <dbReference type="NCBI Taxonomy" id="51298"/>
    <lineage>
        <taxon>Eukaryota</taxon>
        <taxon>Metazoa</taxon>
        <taxon>Chordata</taxon>
        <taxon>Craniata</taxon>
        <taxon>Vertebrata</taxon>
        <taxon>Euteleostomi</taxon>
        <taxon>Mammalia</taxon>
        <taxon>Eutheria</taxon>
        <taxon>Laurasiatheria</taxon>
        <taxon>Chiroptera</taxon>
        <taxon>Yangochiroptera</taxon>
        <taxon>Vespertilionidae</taxon>
        <taxon>Myotis</taxon>
    </lineage>
</organism>
<dbReference type="EMBL" id="JABWUV010000005">
    <property type="protein sequence ID" value="KAF6355270.1"/>
    <property type="molecule type" value="Genomic_DNA"/>
</dbReference>
<evidence type="ECO:0000313" key="2">
    <source>
        <dbReference type="EMBL" id="KAF6355270.1"/>
    </source>
</evidence>
<dbReference type="Proteomes" id="UP000527355">
    <property type="component" value="Unassembled WGS sequence"/>
</dbReference>
<proteinExistence type="predicted"/>
<reference evidence="2 3" key="1">
    <citation type="journal article" date="2020" name="Nature">
        <title>Six reference-quality genomes reveal evolution of bat adaptations.</title>
        <authorList>
            <person name="Jebb D."/>
            <person name="Huang Z."/>
            <person name="Pippel M."/>
            <person name="Hughes G.M."/>
            <person name="Lavrichenko K."/>
            <person name="Devanna P."/>
            <person name="Winkler S."/>
            <person name="Jermiin L.S."/>
            <person name="Skirmuntt E.C."/>
            <person name="Katzourakis A."/>
            <person name="Burkitt-Gray L."/>
            <person name="Ray D.A."/>
            <person name="Sullivan K.A.M."/>
            <person name="Roscito J.G."/>
            <person name="Kirilenko B.M."/>
            <person name="Davalos L.M."/>
            <person name="Corthals A.P."/>
            <person name="Power M.L."/>
            <person name="Jones G."/>
            <person name="Ransome R.D."/>
            <person name="Dechmann D.K.N."/>
            <person name="Locatelli A.G."/>
            <person name="Puechmaille S.J."/>
            <person name="Fedrigo O."/>
            <person name="Jarvis E.D."/>
            <person name="Hiller M."/>
            <person name="Vernes S.C."/>
            <person name="Myers E.W."/>
            <person name="Teeling E.C."/>
        </authorList>
    </citation>
    <scope>NUCLEOTIDE SEQUENCE [LARGE SCALE GENOMIC DNA]</scope>
    <source>
        <strain evidence="2">MMyoMyo1</strain>
        <tissue evidence="2">Flight muscle</tissue>
    </source>
</reference>
<accession>A0A7J7Y122</accession>
<dbReference type="AlphaFoldDB" id="A0A7J7Y122"/>
<keyword evidence="3" id="KW-1185">Reference proteome</keyword>
<name>A0A7J7Y122_MYOMY</name>
<feature type="compositionally biased region" description="Basic and acidic residues" evidence="1">
    <location>
        <begin position="55"/>
        <end position="68"/>
    </location>
</feature>